<keyword evidence="1" id="KW-0812">Transmembrane</keyword>
<name>A0A2H9N677_9BACT</name>
<dbReference type="SUPFAM" id="SSF103473">
    <property type="entry name" value="MFS general substrate transporter"/>
    <property type="match status" value="1"/>
</dbReference>
<sequence length="406" mass="45935">MYFREDIQKLISYMPHIRNREAFALYAMHFIRAFALSLPGIFIPIFIFKLADKPSVFLNPFINNFFWVCAYYTVAAFVTFVCNMTLLNLVFTKLGFKKSILVSMIALAGVMGFLMMAEQHFYALAVVAVLSGVAVHFYWIPFHVFFMRKTQDGENFGEESALQLFVVLLAGALGPLIAGIIIEVFGFGPVFWLTMIFICIASIPVLLFVQDQRHRNHNASAICKTFFSKKRSRRVAYAFIGGAAEGQLYDICWSILLYFILADFIRMGSLVTLSILVSSLFVLWLGKMMEQKRLGNIGRLSVFVNAGLYAVRVFTKLPALAYGIDIVDRLNGKIYNVAYMTNSYDAAKEMGDSDTIIFREIMSHAAQVFAPIAAFVVIYMCANWQWVFALPAVFSLATLYIFKKNA</sequence>
<gene>
    <name evidence="2" type="ORF">COZ64_00035</name>
</gene>
<dbReference type="Proteomes" id="UP000236842">
    <property type="component" value="Unassembled WGS sequence"/>
</dbReference>
<reference evidence="3" key="1">
    <citation type="submission" date="2017-09" db="EMBL/GenBank/DDBJ databases">
        <title>Depth-based differentiation of microbial function through sediment-hosted aquifers and enrichment of novel symbionts in the deep terrestrial subsurface.</title>
        <authorList>
            <person name="Probst A.J."/>
            <person name="Ladd B."/>
            <person name="Jarett J.K."/>
            <person name="Geller-Mcgrath D.E."/>
            <person name="Sieber C.M.K."/>
            <person name="Emerson J.B."/>
            <person name="Anantharaman K."/>
            <person name="Thomas B.C."/>
            <person name="Malmstrom R."/>
            <person name="Stieglmeier M."/>
            <person name="Klingl A."/>
            <person name="Woyke T."/>
            <person name="Ryan C.M."/>
            <person name="Banfield J.F."/>
        </authorList>
    </citation>
    <scope>NUCLEOTIDE SEQUENCE [LARGE SCALE GENOMIC DNA]</scope>
</reference>
<feature type="transmembrane region" description="Helical" evidence="1">
    <location>
        <begin position="235"/>
        <end position="261"/>
    </location>
</feature>
<feature type="transmembrane region" description="Helical" evidence="1">
    <location>
        <begin position="267"/>
        <end position="286"/>
    </location>
</feature>
<evidence type="ECO:0008006" key="4">
    <source>
        <dbReference type="Google" id="ProtNLM"/>
    </source>
</evidence>
<dbReference type="Pfam" id="PF07690">
    <property type="entry name" value="MFS_1"/>
    <property type="match status" value="1"/>
</dbReference>
<proteinExistence type="predicted"/>
<dbReference type="GO" id="GO:0022857">
    <property type="term" value="F:transmembrane transporter activity"/>
    <property type="evidence" value="ECO:0007669"/>
    <property type="project" value="InterPro"/>
</dbReference>
<dbReference type="InterPro" id="IPR036259">
    <property type="entry name" value="MFS_trans_sf"/>
</dbReference>
<dbReference type="Gene3D" id="1.20.1250.20">
    <property type="entry name" value="MFS general substrate transporter like domains"/>
    <property type="match status" value="1"/>
</dbReference>
<feature type="transmembrane region" description="Helical" evidence="1">
    <location>
        <begin position="161"/>
        <end position="184"/>
    </location>
</feature>
<dbReference type="AlphaFoldDB" id="A0A2H9N677"/>
<dbReference type="EMBL" id="PFIJ01000001">
    <property type="protein sequence ID" value="PIX29404.1"/>
    <property type="molecule type" value="Genomic_DNA"/>
</dbReference>
<accession>A0A2H9N677</accession>
<keyword evidence="1" id="KW-0472">Membrane</keyword>
<feature type="transmembrane region" description="Helical" evidence="1">
    <location>
        <begin position="121"/>
        <end position="140"/>
    </location>
</feature>
<dbReference type="InterPro" id="IPR011701">
    <property type="entry name" value="MFS"/>
</dbReference>
<feature type="transmembrane region" description="Helical" evidence="1">
    <location>
        <begin position="65"/>
        <end position="87"/>
    </location>
</feature>
<feature type="transmembrane region" description="Helical" evidence="1">
    <location>
        <begin position="190"/>
        <end position="209"/>
    </location>
</feature>
<keyword evidence="1" id="KW-1133">Transmembrane helix</keyword>
<comment type="caution">
    <text evidence="2">The sequence shown here is derived from an EMBL/GenBank/DDBJ whole genome shotgun (WGS) entry which is preliminary data.</text>
</comment>
<feature type="transmembrane region" description="Helical" evidence="1">
    <location>
        <begin position="23"/>
        <end position="45"/>
    </location>
</feature>
<feature type="transmembrane region" description="Helical" evidence="1">
    <location>
        <begin position="99"/>
        <end position="115"/>
    </location>
</feature>
<feature type="transmembrane region" description="Helical" evidence="1">
    <location>
        <begin position="361"/>
        <end position="380"/>
    </location>
</feature>
<protein>
    <recommendedName>
        <fullName evidence="4">Major facilitator superfamily (MFS) profile domain-containing protein</fullName>
    </recommendedName>
</protein>
<evidence type="ECO:0000313" key="3">
    <source>
        <dbReference type="Proteomes" id="UP000236842"/>
    </source>
</evidence>
<evidence type="ECO:0000313" key="2">
    <source>
        <dbReference type="EMBL" id="PIX29404.1"/>
    </source>
</evidence>
<organism evidence="2 3">
    <name type="scientific">Candidatus Brennerbacteria bacterium CG_4_8_14_3_um_filter_43_14</name>
    <dbReference type="NCBI Taxonomy" id="1974521"/>
    <lineage>
        <taxon>Bacteria</taxon>
        <taxon>Candidatus Brenneribacteriota</taxon>
    </lineage>
</organism>
<evidence type="ECO:0000256" key="1">
    <source>
        <dbReference type="SAM" id="Phobius"/>
    </source>
</evidence>